<reference evidence="2 3" key="1">
    <citation type="submission" date="2023-08" db="EMBL/GenBank/DDBJ databases">
        <title>Phytohabitans sansha sp. nov., isolated from marine sediment.</title>
        <authorList>
            <person name="Zhao Y."/>
            <person name="Yi K."/>
        </authorList>
    </citation>
    <scope>NUCLEOTIDE SEQUENCE [LARGE SCALE GENOMIC DNA]</scope>
    <source>
        <strain evidence="2 3">ZYX-F-186</strain>
    </source>
</reference>
<comment type="caution">
    <text evidence="2">The sequence shown here is derived from an EMBL/GenBank/DDBJ whole genome shotgun (WGS) entry which is preliminary data.</text>
</comment>
<feature type="domain" description="Methyltransferase type 11" evidence="1">
    <location>
        <begin position="69"/>
        <end position="157"/>
    </location>
</feature>
<dbReference type="PANTHER" id="PTHR43861">
    <property type="entry name" value="TRANS-ACONITATE 2-METHYLTRANSFERASE-RELATED"/>
    <property type="match status" value="1"/>
</dbReference>
<proteinExistence type="predicted"/>
<dbReference type="CDD" id="cd02440">
    <property type="entry name" value="AdoMet_MTases"/>
    <property type="match status" value="1"/>
</dbReference>
<accession>A0ABU0Z7X2</accession>
<keyword evidence="2" id="KW-0808">Transferase</keyword>
<evidence type="ECO:0000313" key="3">
    <source>
        <dbReference type="Proteomes" id="UP001230908"/>
    </source>
</evidence>
<dbReference type="InterPro" id="IPR029063">
    <property type="entry name" value="SAM-dependent_MTases_sf"/>
</dbReference>
<evidence type="ECO:0000313" key="2">
    <source>
        <dbReference type="EMBL" id="MDQ7903150.1"/>
    </source>
</evidence>
<dbReference type="InterPro" id="IPR013216">
    <property type="entry name" value="Methyltransf_11"/>
</dbReference>
<dbReference type="Pfam" id="PF08241">
    <property type="entry name" value="Methyltransf_11"/>
    <property type="match status" value="1"/>
</dbReference>
<dbReference type="GO" id="GO:0032259">
    <property type="term" value="P:methylation"/>
    <property type="evidence" value="ECO:0007669"/>
    <property type="project" value="UniProtKB-KW"/>
</dbReference>
<dbReference type="RefSeq" id="WP_308710419.1">
    <property type="nucleotide sequence ID" value="NZ_JAVHUY010000001.1"/>
</dbReference>
<dbReference type="Proteomes" id="UP001230908">
    <property type="component" value="Unassembled WGS sequence"/>
</dbReference>
<dbReference type="GO" id="GO:0008168">
    <property type="term" value="F:methyltransferase activity"/>
    <property type="evidence" value="ECO:0007669"/>
    <property type="project" value="UniProtKB-KW"/>
</dbReference>
<evidence type="ECO:0000259" key="1">
    <source>
        <dbReference type="Pfam" id="PF08241"/>
    </source>
</evidence>
<keyword evidence="2" id="KW-0489">Methyltransferase</keyword>
<dbReference type="Gene3D" id="3.40.50.150">
    <property type="entry name" value="Vaccinia Virus protein VP39"/>
    <property type="match status" value="1"/>
</dbReference>
<dbReference type="SUPFAM" id="SSF53335">
    <property type="entry name" value="S-adenosyl-L-methionine-dependent methyltransferases"/>
    <property type="match status" value="1"/>
</dbReference>
<gene>
    <name evidence="2" type="ORF">RB614_01275</name>
</gene>
<dbReference type="EMBL" id="JAVHUY010000001">
    <property type="protein sequence ID" value="MDQ7903150.1"/>
    <property type="molecule type" value="Genomic_DNA"/>
</dbReference>
<keyword evidence="3" id="KW-1185">Reference proteome</keyword>
<name>A0ABU0Z7X2_9ACTN</name>
<sequence>MEATEIRKLAALEDTHWWYRERRVLLDRALRRLPRPVAPVARVAAPSGGGFGARGVFGAPGAGGGRWALDIGAAGGGNTRVLKRRGWSPVALEYGPEGAEVAAERGLDVIRADARALPLPNASLDLVVAFDVLEHIDEDHAAAGEIHRTLRPGGSALIAVPCDMRLWSAHDVAVGHVRRYTRESLAAVVEKAGLVIDEMWSWNVLLRPIAAWRRRKSTGSDLDDLPAVVNLGLTAIIAAERYLPVKSLPGVSLMLRAHRRTESG</sequence>
<organism evidence="2 3">
    <name type="scientific">Phytohabitans maris</name>
    <dbReference type="NCBI Taxonomy" id="3071409"/>
    <lineage>
        <taxon>Bacteria</taxon>
        <taxon>Bacillati</taxon>
        <taxon>Actinomycetota</taxon>
        <taxon>Actinomycetes</taxon>
        <taxon>Micromonosporales</taxon>
        <taxon>Micromonosporaceae</taxon>
    </lineage>
</organism>
<protein>
    <submittedName>
        <fullName evidence="2">Class I SAM-dependent methyltransferase</fullName>
    </submittedName>
</protein>